<name>A0A8J3RY42_PLARO</name>
<reference evidence="2" key="1">
    <citation type="submission" date="2021-01" db="EMBL/GenBank/DDBJ databases">
        <title>Whole genome shotgun sequence of Planobispora rosea NBRC 15558.</title>
        <authorList>
            <person name="Komaki H."/>
            <person name="Tamura T."/>
        </authorList>
    </citation>
    <scope>NUCLEOTIDE SEQUENCE</scope>
    <source>
        <strain evidence="2">NBRC 15558</strain>
    </source>
</reference>
<evidence type="ECO:0000313" key="3">
    <source>
        <dbReference type="Proteomes" id="UP000655044"/>
    </source>
</evidence>
<evidence type="ECO:0000313" key="2">
    <source>
        <dbReference type="EMBL" id="GIH81609.1"/>
    </source>
</evidence>
<evidence type="ECO:0000256" key="1">
    <source>
        <dbReference type="SAM" id="MobiDB-lite"/>
    </source>
</evidence>
<protein>
    <submittedName>
        <fullName evidence="2">Uncharacterized protein</fullName>
    </submittedName>
</protein>
<keyword evidence="3" id="KW-1185">Reference proteome</keyword>
<accession>A0A8J3RY42</accession>
<dbReference type="EMBL" id="BOOI01000001">
    <property type="protein sequence ID" value="GIH81609.1"/>
    <property type="molecule type" value="Genomic_DNA"/>
</dbReference>
<dbReference type="AlphaFoldDB" id="A0A8J3RY42"/>
<feature type="compositionally biased region" description="Basic and acidic residues" evidence="1">
    <location>
        <begin position="46"/>
        <end position="58"/>
    </location>
</feature>
<dbReference type="Proteomes" id="UP000655044">
    <property type="component" value="Unassembled WGS sequence"/>
</dbReference>
<feature type="region of interest" description="Disordered" evidence="1">
    <location>
        <begin position="46"/>
        <end position="95"/>
    </location>
</feature>
<organism evidence="2 3">
    <name type="scientific">Planobispora rosea</name>
    <dbReference type="NCBI Taxonomy" id="35762"/>
    <lineage>
        <taxon>Bacteria</taxon>
        <taxon>Bacillati</taxon>
        <taxon>Actinomycetota</taxon>
        <taxon>Actinomycetes</taxon>
        <taxon>Streptosporangiales</taxon>
        <taxon>Streptosporangiaceae</taxon>
        <taxon>Planobispora</taxon>
    </lineage>
</organism>
<comment type="caution">
    <text evidence="2">The sequence shown here is derived from an EMBL/GenBank/DDBJ whole genome shotgun (WGS) entry which is preliminary data.</text>
</comment>
<gene>
    <name evidence="2" type="ORF">Pro02_00170</name>
</gene>
<feature type="compositionally biased region" description="Polar residues" evidence="1">
    <location>
        <begin position="85"/>
        <end position="95"/>
    </location>
</feature>
<proteinExistence type="predicted"/>
<sequence>MRTIRDEGICVPLVIFVTLPTARAYMITFRYESGLESVLALETARGEHGVRASREVRTAEVGVGEPRAEQPGSPEASRIPPVSGGSDQDLPTRSA</sequence>